<protein>
    <recommendedName>
        <fullName evidence="3 8">Histidinol-phosphatase</fullName>
        <shortName evidence="8">HolPase</shortName>
        <ecNumber evidence="3 8">3.1.3.15</ecNumber>
    </recommendedName>
</protein>
<keyword evidence="4 8" id="KW-0028">Amino-acid biosynthesis</keyword>
<dbReference type="UniPathway" id="UPA00031">
    <property type="reaction ID" value="UER00013"/>
</dbReference>
<evidence type="ECO:0000256" key="5">
    <source>
        <dbReference type="ARBA" id="ARBA00022801"/>
    </source>
</evidence>
<keyword evidence="5 8" id="KW-0378">Hydrolase</keyword>
<dbReference type="STRING" id="1123281.SAMN02745180_02231"/>
<dbReference type="GO" id="GO:0005737">
    <property type="term" value="C:cytoplasm"/>
    <property type="evidence" value="ECO:0007669"/>
    <property type="project" value="TreeGrafter"/>
</dbReference>
<dbReference type="Pfam" id="PF02811">
    <property type="entry name" value="PHP"/>
    <property type="match status" value="1"/>
</dbReference>
<reference evidence="10 11" key="1">
    <citation type="submission" date="2016-11" db="EMBL/GenBank/DDBJ databases">
        <authorList>
            <person name="Jaros S."/>
            <person name="Januszkiewicz K."/>
            <person name="Wedrychowicz H."/>
        </authorList>
    </citation>
    <scope>NUCLEOTIDE SEQUENCE [LARGE SCALE GENOMIC DNA]</scope>
    <source>
        <strain evidence="10 11">DSM 13106</strain>
    </source>
</reference>
<dbReference type="AlphaFoldDB" id="A0A1M5YJG2"/>
<dbReference type="RefSeq" id="WP_072744878.1">
    <property type="nucleotide sequence ID" value="NZ_FQXR01000012.1"/>
</dbReference>
<dbReference type="GO" id="GO:0004401">
    <property type="term" value="F:histidinol-phosphatase activity"/>
    <property type="evidence" value="ECO:0007669"/>
    <property type="project" value="UniProtKB-UniRule"/>
</dbReference>
<comment type="catalytic activity">
    <reaction evidence="7 8">
        <text>L-histidinol phosphate + H2O = L-histidinol + phosphate</text>
        <dbReference type="Rhea" id="RHEA:14465"/>
        <dbReference type="ChEBI" id="CHEBI:15377"/>
        <dbReference type="ChEBI" id="CHEBI:43474"/>
        <dbReference type="ChEBI" id="CHEBI:57699"/>
        <dbReference type="ChEBI" id="CHEBI:57980"/>
        <dbReference type="EC" id="3.1.3.15"/>
    </reaction>
</comment>
<dbReference type="InterPro" id="IPR004013">
    <property type="entry name" value="PHP_dom"/>
</dbReference>
<dbReference type="OrthoDB" id="9775255at2"/>
<dbReference type="EC" id="3.1.3.15" evidence="3 8"/>
<proteinExistence type="inferred from homology"/>
<evidence type="ECO:0000256" key="1">
    <source>
        <dbReference type="ARBA" id="ARBA00004970"/>
    </source>
</evidence>
<evidence type="ECO:0000256" key="8">
    <source>
        <dbReference type="RuleBase" id="RU366003"/>
    </source>
</evidence>
<dbReference type="SMART" id="SM00481">
    <property type="entry name" value="POLIIIAc"/>
    <property type="match status" value="1"/>
</dbReference>
<evidence type="ECO:0000256" key="2">
    <source>
        <dbReference type="ARBA" id="ARBA00009152"/>
    </source>
</evidence>
<dbReference type="InterPro" id="IPR003141">
    <property type="entry name" value="Pol/His_phosphatase_N"/>
</dbReference>
<dbReference type="NCBIfam" id="TIGR01856">
    <property type="entry name" value="hisJ_fam"/>
    <property type="match status" value="1"/>
</dbReference>
<dbReference type="InterPro" id="IPR016195">
    <property type="entry name" value="Pol/histidinol_Pase-like"/>
</dbReference>
<evidence type="ECO:0000313" key="10">
    <source>
        <dbReference type="EMBL" id="SHI12019.1"/>
    </source>
</evidence>
<dbReference type="Gene3D" id="3.20.20.140">
    <property type="entry name" value="Metal-dependent hydrolases"/>
    <property type="match status" value="1"/>
</dbReference>
<evidence type="ECO:0000256" key="4">
    <source>
        <dbReference type="ARBA" id="ARBA00022605"/>
    </source>
</evidence>
<dbReference type="SUPFAM" id="SSF89550">
    <property type="entry name" value="PHP domain-like"/>
    <property type="match status" value="1"/>
</dbReference>
<name>A0A1M5YJG2_9FIRM</name>
<evidence type="ECO:0000259" key="9">
    <source>
        <dbReference type="SMART" id="SM00481"/>
    </source>
</evidence>
<evidence type="ECO:0000256" key="6">
    <source>
        <dbReference type="ARBA" id="ARBA00023102"/>
    </source>
</evidence>
<evidence type="ECO:0000313" key="11">
    <source>
        <dbReference type="Proteomes" id="UP000184389"/>
    </source>
</evidence>
<dbReference type="InterPro" id="IPR010140">
    <property type="entry name" value="Histidinol_P_phosphatase_HisJ"/>
</dbReference>
<feature type="domain" description="Polymerase/histidinol phosphatase N-terminal" evidence="9">
    <location>
        <begin position="2"/>
        <end position="84"/>
    </location>
</feature>
<evidence type="ECO:0000256" key="3">
    <source>
        <dbReference type="ARBA" id="ARBA00013085"/>
    </source>
</evidence>
<gene>
    <name evidence="10" type="ORF">SAMN02745180_02231</name>
</gene>
<keyword evidence="6 8" id="KW-0368">Histidine biosynthesis</keyword>
<comment type="similarity">
    <text evidence="2 8">Belongs to the PHP hydrolase family. HisK subfamily.</text>
</comment>
<dbReference type="GO" id="GO:0000105">
    <property type="term" value="P:L-histidine biosynthetic process"/>
    <property type="evidence" value="ECO:0007669"/>
    <property type="project" value="UniProtKB-UniRule"/>
</dbReference>
<dbReference type="PANTHER" id="PTHR21039:SF0">
    <property type="entry name" value="HISTIDINOL-PHOSPHATASE"/>
    <property type="match status" value="1"/>
</dbReference>
<accession>A0A1M5YJG2</accession>
<keyword evidence="11" id="KW-1185">Reference proteome</keyword>
<sequence>MYDFHVHSDFSIDCKYSMEDMVLRAIEKNMKCICFTDHIELEATERNLDIVFHAVDYFKKSKQVKYKYFRNIEILTGVEIGMQPHLNKRYDAFINENPFDYVLMSIHSVENKDIYVDNYLENKDPLDGVLKYYEEMLNSVNVFENYDILGHIDLIDRYFDDSALIPRLEEYEELIEKIFEKVIFSGKGIELNTSGIRYGLPYYHPKIELLKIYKKLGGEIITIGSDAHRPEDVGYNYKEAEKLLRELGFKYIFIYKERKKFPIHIA</sequence>
<dbReference type="Proteomes" id="UP000184389">
    <property type="component" value="Unassembled WGS sequence"/>
</dbReference>
<dbReference type="EMBL" id="FQXR01000012">
    <property type="protein sequence ID" value="SHI12019.1"/>
    <property type="molecule type" value="Genomic_DNA"/>
</dbReference>
<comment type="pathway">
    <text evidence="1 8">Amino-acid biosynthesis; L-histidine biosynthesis; L-histidine from 5-phospho-alpha-D-ribose 1-diphosphate: step 8/9.</text>
</comment>
<dbReference type="PANTHER" id="PTHR21039">
    <property type="entry name" value="HISTIDINOL PHOSPHATASE-RELATED"/>
    <property type="match status" value="1"/>
</dbReference>
<evidence type="ECO:0000256" key="7">
    <source>
        <dbReference type="ARBA" id="ARBA00049158"/>
    </source>
</evidence>
<organism evidence="10 11">
    <name type="scientific">Sporanaerobacter acetigenes DSM 13106</name>
    <dbReference type="NCBI Taxonomy" id="1123281"/>
    <lineage>
        <taxon>Bacteria</taxon>
        <taxon>Bacillati</taxon>
        <taxon>Bacillota</taxon>
        <taxon>Tissierellia</taxon>
        <taxon>Tissierellales</taxon>
        <taxon>Sporanaerobacteraceae</taxon>
        <taxon>Sporanaerobacter</taxon>
    </lineage>
</organism>